<dbReference type="EMBL" id="FNVT01000033">
    <property type="protein sequence ID" value="SEH03132.1"/>
    <property type="molecule type" value="Genomic_DNA"/>
</dbReference>
<keyword evidence="2" id="KW-1185">Reference proteome</keyword>
<sequence>MYEEIDITQHNIGYEVGALPAVLLPNVLSEDVVAKKESDSRLPGKGTIQGQGVTDVEERALRWLLAHYSTYEIEGKTYRQILPIGPGAEGQVVLTYDQDRNATARLVGRGRPMNDPAGNPENLKRELIATYSLRTITGGWTPVDLTKLQCALALVKQDDRPALRGLELGRVPQLPPAPGGEPDLGVFRQKFGPNITSLGTIDISTAMFDRDAKGFYEGSDGIVYPVSVIGILHEIGHAVASVHRRTEARRNSGAAVATTQPGVYGEVDLLSQDDITNATTLRYGTEDIEKVVDLAENAYSAALGPPAQAAAAIGFCEQQGGKMAGLAQAARNYAANKTAALGTELKKHRALVMDDANAIMDDYERAIGLNRRSEAGDHPSDDEYNQLRNRLTATPCDAPWAIFHAELIRWCDIDFRSNAWRRKYEKKEGDRTGRELSFKQYAQNQGIGQDLTPYTKQFPATAAGFAELYAEAYALSHIDPVALTTHNAALATYFTGAQPFYRQGDGN</sequence>
<evidence type="ECO:0000313" key="2">
    <source>
        <dbReference type="Proteomes" id="UP000236732"/>
    </source>
</evidence>
<accession>A0A1H6EZB0</accession>
<reference evidence="1 2" key="1">
    <citation type="submission" date="2016-10" db="EMBL/GenBank/DDBJ databases">
        <authorList>
            <person name="de Groot N.N."/>
        </authorList>
    </citation>
    <scope>NUCLEOTIDE SEQUENCE [LARGE SCALE GENOMIC DNA]</scope>
    <source>
        <strain evidence="1 2">CGMCC 4.7037</strain>
    </source>
</reference>
<gene>
    <name evidence="1" type="ORF">SAMN05444920_13336</name>
</gene>
<name>A0A1H6EZB0_9ACTN</name>
<evidence type="ECO:0000313" key="1">
    <source>
        <dbReference type="EMBL" id="SEH03132.1"/>
    </source>
</evidence>
<organism evidence="1 2">
    <name type="scientific">Nonomuraea solani</name>
    <dbReference type="NCBI Taxonomy" id="1144553"/>
    <lineage>
        <taxon>Bacteria</taxon>
        <taxon>Bacillati</taxon>
        <taxon>Actinomycetota</taxon>
        <taxon>Actinomycetes</taxon>
        <taxon>Streptosporangiales</taxon>
        <taxon>Streptosporangiaceae</taxon>
        <taxon>Nonomuraea</taxon>
    </lineage>
</organism>
<dbReference type="AlphaFoldDB" id="A0A1H6EZB0"/>
<protein>
    <submittedName>
        <fullName evidence="1">Uncharacterized protein</fullName>
    </submittedName>
</protein>
<dbReference type="RefSeq" id="WP_146104203.1">
    <property type="nucleotide sequence ID" value="NZ_FNVT01000033.1"/>
</dbReference>
<dbReference type="OrthoDB" id="3545930at2"/>
<proteinExistence type="predicted"/>
<dbReference type="Proteomes" id="UP000236732">
    <property type="component" value="Unassembled WGS sequence"/>
</dbReference>